<dbReference type="SMART" id="SM00674">
    <property type="entry name" value="CENPB"/>
    <property type="match status" value="1"/>
</dbReference>
<keyword evidence="1" id="KW-0238">DNA-binding</keyword>
<evidence type="ECO:0000256" key="1">
    <source>
        <dbReference type="ARBA" id="ARBA00023125"/>
    </source>
</evidence>
<evidence type="ECO:0000313" key="3">
    <source>
        <dbReference type="EMBL" id="CAG8475386.1"/>
    </source>
</evidence>
<dbReference type="OrthoDB" id="2447222at2759"/>
<dbReference type="PROSITE" id="PS51253">
    <property type="entry name" value="HTH_CENPB"/>
    <property type="match status" value="1"/>
</dbReference>
<dbReference type="Proteomes" id="UP000789342">
    <property type="component" value="Unassembled WGS sequence"/>
</dbReference>
<proteinExistence type="predicted"/>
<name>A0A9N8W6I3_9GLOM</name>
<keyword evidence="4" id="KW-1185">Reference proteome</keyword>
<gene>
    <name evidence="3" type="ORF">AMORRO_LOCUS2050</name>
</gene>
<dbReference type="PANTHER" id="PTHR19303:SF73">
    <property type="entry name" value="PROTEIN PDC2"/>
    <property type="match status" value="1"/>
</dbReference>
<dbReference type="AlphaFoldDB" id="A0A9N8W6I3"/>
<dbReference type="Gene3D" id="1.10.10.60">
    <property type="entry name" value="Homeodomain-like"/>
    <property type="match status" value="2"/>
</dbReference>
<dbReference type="SUPFAM" id="SSF46689">
    <property type="entry name" value="Homeodomain-like"/>
    <property type="match status" value="1"/>
</dbReference>
<dbReference type="EMBL" id="CAJVPV010000825">
    <property type="protein sequence ID" value="CAG8475386.1"/>
    <property type="molecule type" value="Genomic_DNA"/>
</dbReference>
<comment type="caution">
    <text evidence="3">The sequence shown here is derived from an EMBL/GenBank/DDBJ whole genome shotgun (WGS) entry which is preliminary data.</text>
</comment>
<reference evidence="3" key="1">
    <citation type="submission" date="2021-06" db="EMBL/GenBank/DDBJ databases">
        <authorList>
            <person name="Kallberg Y."/>
            <person name="Tangrot J."/>
            <person name="Rosling A."/>
        </authorList>
    </citation>
    <scope>NUCLEOTIDE SEQUENCE</scope>
    <source>
        <strain evidence="3">CL551</strain>
    </source>
</reference>
<dbReference type="Pfam" id="PF03221">
    <property type="entry name" value="HTH_Tnp_Tc5"/>
    <property type="match status" value="1"/>
</dbReference>
<dbReference type="Pfam" id="PF03184">
    <property type="entry name" value="DDE_1"/>
    <property type="match status" value="1"/>
</dbReference>
<protein>
    <submittedName>
        <fullName evidence="3">4743_t:CDS:1</fullName>
    </submittedName>
</protein>
<dbReference type="InterPro" id="IPR004875">
    <property type="entry name" value="DDE_SF_endonuclease_dom"/>
</dbReference>
<dbReference type="InterPro" id="IPR050863">
    <property type="entry name" value="CenT-Element_Derived"/>
</dbReference>
<feature type="non-terminal residue" evidence="3">
    <location>
        <position position="1"/>
    </location>
</feature>
<evidence type="ECO:0000313" key="4">
    <source>
        <dbReference type="Proteomes" id="UP000789342"/>
    </source>
</evidence>
<dbReference type="InterPro" id="IPR006600">
    <property type="entry name" value="HTH_CenpB_DNA-bd_dom"/>
</dbReference>
<sequence>MVIQPHKVDIIRRKDADIKLSDEKLAVEFGVECFTISGILRNKEKFLQLYADAKSSDLKKTRIQMARFYSLEETLYKWFESLRSQNIPVSQDLLKIKAVELYNKAIEQGTQFSNFKASNRWLEKFQNRYNIHCKIITGESESICLNQVENERKELQQIIATFNIDDVYNADETGLFFHLGPNKTLASKGDKAKDGLSLGLKNLQIKFLPANMTAYIQPCDTGIIRNFKVYYRKILVSQWIHELNEGQEMKKPNIKEVIEIVADAWDNVKQETIKNCWLSTGILTAKMTHANTGNMKTDEADNDIVKLISALDSLSIAEPSIDNLTANEYIEIDNNLVSAELSTDDELIEEILLAEGVLHLTQVNMEDSNEEEEASISVKVGREVLVTARKFLEQREFTTESDIRYIRNIIKCLDKTLYSNLRYTPKNFRSQSGDINE</sequence>
<dbReference type="InterPro" id="IPR009057">
    <property type="entry name" value="Homeodomain-like_sf"/>
</dbReference>
<evidence type="ECO:0000259" key="2">
    <source>
        <dbReference type="PROSITE" id="PS51253"/>
    </source>
</evidence>
<organism evidence="3 4">
    <name type="scientific">Acaulospora morrowiae</name>
    <dbReference type="NCBI Taxonomy" id="94023"/>
    <lineage>
        <taxon>Eukaryota</taxon>
        <taxon>Fungi</taxon>
        <taxon>Fungi incertae sedis</taxon>
        <taxon>Mucoromycota</taxon>
        <taxon>Glomeromycotina</taxon>
        <taxon>Glomeromycetes</taxon>
        <taxon>Diversisporales</taxon>
        <taxon>Acaulosporaceae</taxon>
        <taxon>Acaulospora</taxon>
    </lineage>
</organism>
<dbReference type="GO" id="GO:0003677">
    <property type="term" value="F:DNA binding"/>
    <property type="evidence" value="ECO:0007669"/>
    <property type="project" value="UniProtKB-KW"/>
</dbReference>
<accession>A0A9N8W6I3</accession>
<dbReference type="PANTHER" id="PTHR19303">
    <property type="entry name" value="TRANSPOSON"/>
    <property type="match status" value="1"/>
</dbReference>
<feature type="domain" description="HTH CENPB-type" evidence="2">
    <location>
        <begin position="59"/>
        <end position="135"/>
    </location>
</feature>
<dbReference type="GO" id="GO:0005634">
    <property type="term" value="C:nucleus"/>
    <property type="evidence" value="ECO:0007669"/>
    <property type="project" value="TreeGrafter"/>
</dbReference>